<keyword evidence="10" id="KW-0175">Coiled coil</keyword>
<keyword evidence="5 11" id="KW-1133">Transmembrane helix</keyword>
<dbReference type="Pfam" id="PF00015">
    <property type="entry name" value="MCPsignal"/>
    <property type="match status" value="1"/>
</dbReference>
<dbReference type="Pfam" id="PF17200">
    <property type="entry name" value="sCache_2"/>
    <property type="match status" value="1"/>
</dbReference>
<feature type="domain" description="T-SNARE coiled-coil homology" evidence="13">
    <location>
        <begin position="463"/>
        <end position="525"/>
    </location>
</feature>
<dbReference type="PANTHER" id="PTHR32089:SF112">
    <property type="entry name" value="LYSOZYME-LIKE PROTEIN-RELATED"/>
    <property type="match status" value="1"/>
</dbReference>
<dbReference type="InterPro" id="IPR009875">
    <property type="entry name" value="PilZ_domain"/>
</dbReference>
<dbReference type="OrthoDB" id="7295762at2"/>
<feature type="coiled-coil region" evidence="10">
    <location>
        <begin position="258"/>
        <end position="285"/>
    </location>
</feature>
<dbReference type="SMART" id="SM00304">
    <property type="entry name" value="HAMP"/>
    <property type="match status" value="2"/>
</dbReference>
<dbReference type="Gene3D" id="2.40.10.220">
    <property type="entry name" value="predicted glycosyltransferase like domains"/>
    <property type="match status" value="1"/>
</dbReference>
<evidence type="ECO:0000256" key="5">
    <source>
        <dbReference type="ARBA" id="ARBA00022989"/>
    </source>
</evidence>
<evidence type="ECO:0000313" key="15">
    <source>
        <dbReference type="EMBL" id="KAA5611218.1"/>
    </source>
</evidence>
<dbReference type="InterPro" id="IPR004089">
    <property type="entry name" value="MCPsignal_dom"/>
</dbReference>
<evidence type="ECO:0000256" key="2">
    <source>
        <dbReference type="ARBA" id="ARBA00022475"/>
    </source>
</evidence>
<organism evidence="15 16">
    <name type="scientific">Rhodovastum atsumiense</name>
    <dbReference type="NCBI Taxonomy" id="504468"/>
    <lineage>
        <taxon>Bacteria</taxon>
        <taxon>Pseudomonadati</taxon>
        <taxon>Pseudomonadota</taxon>
        <taxon>Alphaproteobacteria</taxon>
        <taxon>Acetobacterales</taxon>
        <taxon>Acetobacteraceae</taxon>
        <taxon>Rhodovastum</taxon>
    </lineage>
</organism>
<evidence type="ECO:0000313" key="16">
    <source>
        <dbReference type="Proteomes" id="UP000325255"/>
    </source>
</evidence>
<dbReference type="GO" id="GO:0035438">
    <property type="term" value="F:cyclic-di-GMP binding"/>
    <property type="evidence" value="ECO:0007669"/>
    <property type="project" value="InterPro"/>
</dbReference>
<dbReference type="GO" id="GO:0007165">
    <property type="term" value="P:signal transduction"/>
    <property type="evidence" value="ECO:0007669"/>
    <property type="project" value="UniProtKB-KW"/>
</dbReference>
<keyword evidence="6 11" id="KW-0472">Membrane</keyword>
<gene>
    <name evidence="15" type="ORF">F1189_15735</name>
</gene>
<name>A0A5M6IUJ0_9PROT</name>
<sequence>MFLRNLNVLQRLALIISILSVAMVVVGGTQLLVLRNTVITERQDKVREMVEATRSMLAAFAARAKTGAIPAEAARQLAFEAIGAMRWGQYNDYVGIYGAGSGDAGVTYVHANPKFINVNRWDFKDGQGRFVVRDIVAAARAGGGYVTYSVPRAGGGAELEKLSYVGAFGDGEGRLAIQAGVYTDDIDTTVFGIAIWVAVGGLAGLLVAGLIALGVGRGISRPLDILCEAMNRLAGGNLATEIPFTTYRNEIGHIARSLTSFRNSLEEAERLRAAQAEERVRAEAEKCAALTGMADTIEAETSTALVEIGRRVDAMTGTAGEMQASAARTGAAASGAAASASETLGITQTVASAAEQLSASIREISQQVAQSTSVVARAVKAGDATRGSMETLNQKVERIGAVAGIITDIAAKTNLLALNATIEAARAGEAGRGFAVVAAEVKQLALQTARSTEEITSQLGEIRTATDASMTAVRSIEQTIREVEDIAGSIAAAVEEQGAATAEIARNVGNAATAAHAMSGRAAEVSTEATETDRSAAAVQGHAGALAVAMSELRHSVIRAVRTSTAEVDRRGDPRLKVELPARFAVGGAAGLPVQVVDISMGGASLACGPSVAAGAHGTLGLEGFGIRLSCRVLAADETGIHLAFDRDDTTAATLRGVLDRLGLGRAA</sequence>
<dbReference type="InterPro" id="IPR033480">
    <property type="entry name" value="sCache_2"/>
</dbReference>
<comment type="similarity">
    <text evidence="8">Belongs to the methyl-accepting chemotaxis (MCP) protein family.</text>
</comment>
<protein>
    <submittedName>
        <fullName evidence="15">HAMP domain-containing protein</fullName>
    </submittedName>
</protein>
<feature type="transmembrane region" description="Helical" evidence="11">
    <location>
        <begin position="12"/>
        <end position="33"/>
    </location>
</feature>
<feature type="transmembrane region" description="Helical" evidence="11">
    <location>
        <begin position="193"/>
        <end position="215"/>
    </location>
</feature>
<dbReference type="PROSITE" id="PS50111">
    <property type="entry name" value="CHEMOTAXIS_TRANSDUC_2"/>
    <property type="match status" value="1"/>
</dbReference>
<evidence type="ECO:0000256" key="7">
    <source>
        <dbReference type="ARBA" id="ARBA00023224"/>
    </source>
</evidence>
<dbReference type="PANTHER" id="PTHR32089">
    <property type="entry name" value="METHYL-ACCEPTING CHEMOTAXIS PROTEIN MCPB"/>
    <property type="match status" value="1"/>
</dbReference>
<dbReference type="PROSITE" id="PS50192">
    <property type="entry name" value="T_SNARE"/>
    <property type="match status" value="1"/>
</dbReference>
<dbReference type="GO" id="GO:0004888">
    <property type="term" value="F:transmembrane signaling receptor activity"/>
    <property type="evidence" value="ECO:0007669"/>
    <property type="project" value="InterPro"/>
</dbReference>
<evidence type="ECO:0000256" key="8">
    <source>
        <dbReference type="ARBA" id="ARBA00029447"/>
    </source>
</evidence>
<proteinExistence type="inferred from homology"/>
<feature type="domain" description="Methyl-accepting transducer" evidence="12">
    <location>
        <begin position="318"/>
        <end position="533"/>
    </location>
</feature>
<comment type="subcellular location">
    <subcellularLocation>
        <location evidence="1">Cell inner membrane</location>
        <topology evidence="1">Multi-pass membrane protein</topology>
    </subcellularLocation>
</comment>
<dbReference type="Pfam" id="PF00672">
    <property type="entry name" value="HAMP"/>
    <property type="match status" value="1"/>
</dbReference>
<dbReference type="AlphaFoldDB" id="A0A5M6IUJ0"/>
<evidence type="ECO:0000256" key="4">
    <source>
        <dbReference type="ARBA" id="ARBA00022692"/>
    </source>
</evidence>
<keyword evidence="2" id="KW-1003">Cell membrane</keyword>
<dbReference type="InterPro" id="IPR000727">
    <property type="entry name" value="T_SNARE_dom"/>
</dbReference>
<dbReference type="PRINTS" id="PR00260">
    <property type="entry name" value="CHEMTRNSDUCR"/>
</dbReference>
<keyword evidence="16" id="KW-1185">Reference proteome</keyword>
<dbReference type="SUPFAM" id="SSF58104">
    <property type="entry name" value="Methyl-accepting chemotaxis protein (MCP) signaling domain"/>
    <property type="match status" value="1"/>
</dbReference>
<dbReference type="Gene3D" id="6.10.340.10">
    <property type="match status" value="1"/>
</dbReference>
<dbReference type="Gene3D" id="1.10.287.950">
    <property type="entry name" value="Methyl-accepting chemotaxis protein"/>
    <property type="match status" value="1"/>
</dbReference>
<keyword evidence="7 9" id="KW-0807">Transducer</keyword>
<dbReference type="PROSITE" id="PS50885">
    <property type="entry name" value="HAMP"/>
    <property type="match status" value="1"/>
</dbReference>
<evidence type="ECO:0000259" key="14">
    <source>
        <dbReference type="PROSITE" id="PS50885"/>
    </source>
</evidence>
<dbReference type="CDD" id="cd06225">
    <property type="entry name" value="HAMP"/>
    <property type="match status" value="1"/>
</dbReference>
<dbReference type="InterPro" id="IPR003660">
    <property type="entry name" value="HAMP_dom"/>
</dbReference>
<dbReference type="Pfam" id="PF07238">
    <property type="entry name" value="PilZ"/>
    <property type="match status" value="1"/>
</dbReference>
<evidence type="ECO:0000259" key="13">
    <source>
        <dbReference type="PROSITE" id="PS50192"/>
    </source>
</evidence>
<dbReference type="RefSeq" id="WP_150041781.1">
    <property type="nucleotide sequence ID" value="NZ_VWPK01000023.1"/>
</dbReference>
<dbReference type="SUPFAM" id="SSF141371">
    <property type="entry name" value="PilZ domain-like"/>
    <property type="match status" value="1"/>
</dbReference>
<keyword evidence="3" id="KW-0997">Cell inner membrane</keyword>
<dbReference type="GO" id="GO:0006935">
    <property type="term" value="P:chemotaxis"/>
    <property type="evidence" value="ECO:0007669"/>
    <property type="project" value="InterPro"/>
</dbReference>
<dbReference type="SMART" id="SM01049">
    <property type="entry name" value="Cache_2"/>
    <property type="match status" value="1"/>
</dbReference>
<feature type="domain" description="HAMP" evidence="14">
    <location>
        <begin position="217"/>
        <end position="270"/>
    </location>
</feature>
<reference evidence="15 16" key="1">
    <citation type="submission" date="2019-09" db="EMBL/GenBank/DDBJ databases">
        <title>Genome sequence of Rhodovastum atsumiense, a diverse member of the Acetobacteraceae family of non-sulfur purple photosynthetic bacteria.</title>
        <authorList>
            <person name="Meyer T."/>
            <person name="Kyndt J."/>
        </authorList>
    </citation>
    <scope>NUCLEOTIDE SEQUENCE [LARGE SCALE GENOMIC DNA]</scope>
    <source>
        <strain evidence="15 16">DSM 21279</strain>
    </source>
</reference>
<dbReference type="SMART" id="SM00283">
    <property type="entry name" value="MA"/>
    <property type="match status" value="1"/>
</dbReference>
<comment type="caution">
    <text evidence="15">The sequence shown here is derived from an EMBL/GenBank/DDBJ whole genome shotgun (WGS) entry which is preliminary data.</text>
</comment>
<evidence type="ECO:0000256" key="3">
    <source>
        <dbReference type="ARBA" id="ARBA00022519"/>
    </source>
</evidence>
<evidence type="ECO:0000256" key="1">
    <source>
        <dbReference type="ARBA" id="ARBA00004429"/>
    </source>
</evidence>
<dbReference type="Gene3D" id="3.30.450.20">
    <property type="entry name" value="PAS domain"/>
    <property type="match status" value="1"/>
</dbReference>
<dbReference type="InterPro" id="IPR004090">
    <property type="entry name" value="Chemotax_Me-accpt_rcpt"/>
</dbReference>
<evidence type="ECO:0000256" key="11">
    <source>
        <dbReference type="SAM" id="Phobius"/>
    </source>
</evidence>
<evidence type="ECO:0000256" key="6">
    <source>
        <dbReference type="ARBA" id="ARBA00023136"/>
    </source>
</evidence>
<dbReference type="Proteomes" id="UP000325255">
    <property type="component" value="Unassembled WGS sequence"/>
</dbReference>
<evidence type="ECO:0000256" key="10">
    <source>
        <dbReference type="SAM" id="Coils"/>
    </source>
</evidence>
<evidence type="ECO:0000259" key="12">
    <source>
        <dbReference type="PROSITE" id="PS50111"/>
    </source>
</evidence>
<keyword evidence="4 11" id="KW-0812">Transmembrane</keyword>
<dbReference type="EMBL" id="VWPK01000023">
    <property type="protein sequence ID" value="KAA5611218.1"/>
    <property type="molecule type" value="Genomic_DNA"/>
</dbReference>
<evidence type="ECO:0000256" key="9">
    <source>
        <dbReference type="PROSITE-ProRule" id="PRU00284"/>
    </source>
</evidence>
<accession>A0A5M6IUJ0</accession>
<dbReference type="GO" id="GO:0005886">
    <property type="term" value="C:plasma membrane"/>
    <property type="evidence" value="ECO:0007669"/>
    <property type="project" value="UniProtKB-SubCell"/>
</dbReference>